<keyword evidence="2" id="KW-1185">Reference proteome</keyword>
<dbReference type="RefSeq" id="WP_269908590.1">
    <property type="nucleotide sequence ID" value="NZ_JAPFQA010000025.1"/>
</dbReference>
<reference evidence="1" key="1">
    <citation type="submission" date="2022-11" db="EMBL/GenBank/DDBJ databases">
        <authorList>
            <person name="Coimbra C."/>
        </authorList>
    </citation>
    <scope>NUCLEOTIDE SEQUENCE</scope>
    <source>
        <strain evidence="1">Jales19</strain>
    </source>
</reference>
<comment type="caution">
    <text evidence="1">The sequence shown here is derived from an EMBL/GenBank/DDBJ whole genome shotgun (WGS) entry which is preliminary data.</text>
</comment>
<protein>
    <submittedName>
        <fullName evidence="1">DUF6522 family protein</fullName>
    </submittedName>
</protein>
<dbReference type="EMBL" id="JAPFQA010000025">
    <property type="protein sequence ID" value="MCZ8548336.1"/>
    <property type="molecule type" value="Genomic_DNA"/>
</dbReference>
<dbReference type="InterPro" id="IPR045389">
    <property type="entry name" value="DUF6522"/>
</dbReference>
<gene>
    <name evidence="1" type="ORF">OOJ09_29555</name>
</gene>
<dbReference type="Proteomes" id="UP001152178">
    <property type="component" value="Unassembled WGS sequence"/>
</dbReference>
<dbReference type="Pfam" id="PF20132">
    <property type="entry name" value="DUF6522"/>
    <property type="match status" value="1"/>
</dbReference>
<name>A0ABT4R3C4_9HYPH</name>
<sequence>MTIKLEDDEVEVDAAIIGKGLDVAPTVVQSLIREGRITSRHERGEGADASRVRLTFFLGNRRFCVIVDETGRIIQRSAVDFGDRALPGALRRPSG</sequence>
<organism evidence="1 2">
    <name type="scientific">Mesorhizobium qingshengii</name>
    <dbReference type="NCBI Taxonomy" id="1165689"/>
    <lineage>
        <taxon>Bacteria</taxon>
        <taxon>Pseudomonadati</taxon>
        <taxon>Pseudomonadota</taxon>
        <taxon>Alphaproteobacteria</taxon>
        <taxon>Hyphomicrobiales</taxon>
        <taxon>Phyllobacteriaceae</taxon>
        <taxon>Mesorhizobium</taxon>
    </lineage>
</organism>
<proteinExistence type="predicted"/>
<accession>A0ABT4R3C4</accession>
<evidence type="ECO:0000313" key="2">
    <source>
        <dbReference type="Proteomes" id="UP001152178"/>
    </source>
</evidence>
<evidence type="ECO:0000313" key="1">
    <source>
        <dbReference type="EMBL" id="MCZ8548336.1"/>
    </source>
</evidence>